<protein>
    <recommendedName>
        <fullName evidence="1">F-box domain-containing protein</fullName>
    </recommendedName>
</protein>
<dbReference type="PANTHER" id="PTHR23015">
    <property type="entry name" value="UNCHARACTERIZED C.ELEGANS PROTEIN"/>
    <property type="match status" value="1"/>
</dbReference>
<evidence type="ECO:0000313" key="3">
    <source>
        <dbReference type="Proteomes" id="UP000230233"/>
    </source>
</evidence>
<dbReference type="InterPro" id="IPR001810">
    <property type="entry name" value="F-box_dom"/>
</dbReference>
<gene>
    <name evidence="2" type="primary">Cnig_chr_V.g20765</name>
    <name evidence="2" type="ORF">B9Z55_020765</name>
</gene>
<reference evidence="3" key="1">
    <citation type="submission" date="2017-10" db="EMBL/GenBank/DDBJ databases">
        <title>Rapid genome shrinkage in a self-fertile nematode reveals novel sperm competition proteins.</title>
        <authorList>
            <person name="Yin D."/>
            <person name="Schwarz E.M."/>
            <person name="Thomas C.G."/>
            <person name="Felde R.L."/>
            <person name="Korf I.F."/>
            <person name="Cutter A.D."/>
            <person name="Schartner C.M."/>
            <person name="Ralston E.J."/>
            <person name="Meyer B.J."/>
            <person name="Haag E.S."/>
        </authorList>
    </citation>
    <scope>NUCLEOTIDE SEQUENCE [LARGE SCALE GENOMIC DNA]</scope>
    <source>
        <strain evidence="3">JU1422</strain>
    </source>
</reference>
<dbReference type="OrthoDB" id="5905315at2759"/>
<dbReference type="EMBL" id="PDUG01000005">
    <property type="protein sequence ID" value="PIC29050.1"/>
    <property type="molecule type" value="Genomic_DNA"/>
</dbReference>
<dbReference type="CDD" id="cd22150">
    <property type="entry name" value="F-box_CeFBXA-like"/>
    <property type="match status" value="1"/>
</dbReference>
<sequence>MGTIPEFLKSNDHHLKFCILYEVALKKPIYDSYRSFCDAVGHDAMEYRDFEFWYHRFGQGKLDFDYDRSRDPVPMTFLDMPVEIMGKITEDLNPFERMYLRSMNHATKDVIDSFPTVFKEMWITAENNKLIWRLDGRQFECEQEENGCTFSRPKYLHIEKCNEKVTEKYEEGYINKSLEYLNLLFQIPKLQVNSLWLDLTPQTPELDDLLPVPFYAKGVSITAYDFDKTVQILLKMKPGHLEWFDVNFEGQPIERELLIEKVLETKQFKQAKMVSINGVELNLEDLTDFSHMKNIYCWVKSIGEPEEILQFRDTLSTFKNLERGKIVYKRNGSSIRPFAEALEEDILVGPRINFTHRYNDPKSNKTLEFKIQEVTDSRSDWGVIDILKVA</sequence>
<feature type="domain" description="F-box" evidence="1">
    <location>
        <begin position="74"/>
        <end position="121"/>
    </location>
</feature>
<dbReference type="Proteomes" id="UP000230233">
    <property type="component" value="Chromosome V"/>
</dbReference>
<dbReference type="GO" id="GO:0045087">
    <property type="term" value="P:innate immune response"/>
    <property type="evidence" value="ECO:0007669"/>
    <property type="project" value="TreeGrafter"/>
</dbReference>
<dbReference type="PANTHER" id="PTHR23015:SF4">
    <property type="entry name" value="DUF38 DOMAIN-CONTAINING PROTEIN-RELATED"/>
    <property type="match status" value="1"/>
</dbReference>
<dbReference type="InterPro" id="IPR040161">
    <property type="entry name" value="FB224"/>
</dbReference>
<keyword evidence="3" id="KW-1185">Reference proteome</keyword>
<accession>A0A2G5TP19</accession>
<dbReference type="Pfam" id="PF01827">
    <property type="entry name" value="FTH"/>
    <property type="match status" value="1"/>
</dbReference>
<dbReference type="PROSITE" id="PS50181">
    <property type="entry name" value="FBOX"/>
    <property type="match status" value="1"/>
</dbReference>
<dbReference type="AlphaFoldDB" id="A0A2G5TP19"/>
<organism evidence="2 3">
    <name type="scientific">Caenorhabditis nigoni</name>
    <dbReference type="NCBI Taxonomy" id="1611254"/>
    <lineage>
        <taxon>Eukaryota</taxon>
        <taxon>Metazoa</taxon>
        <taxon>Ecdysozoa</taxon>
        <taxon>Nematoda</taxon>
        <taxon>Chromadorea</taxon>
        <taxon>Rhabditida</taxon>
        <taxon>Rhabditina</taxon>
        <taxon>Rhabditomorpha</taxon>
        <taxon>Rhabditoidea</taxon>
        <taxon>Rhabditidae</taxon>
        <taxon>Peloderinae</taxon>
        <taxon>Caenorhabditis</taxon>
    </lineage>
</organism>
<dbReference type="InterPro" id="IPR002900">
    <property type="entry name" value="DUF38/FTH_CAE_spp"/>
</dbReference>
<dbReference type="InterPro" id="IPR041426">
    <property type="entry name" value="Mos1_HTH"/>
</dbReference>
<dbReference type="Gene3D" id="1.10.10.1450">
    <property type="match status" value="1"/>
</dbReference>
<dbReference type="Pfam" id="PF17906">
    <property type="entry name" value="HTH_48"/>
    <property type="match status" value="1"/>
</dbReference>
<name>A0A2G5TP19_9PELO</name>
<evidence type="ECO:0000259" key="1">
    <source>
        <dbReference type="PROSITE" id="PS50181"/>
    </source>
</evidence>
<comment type="caution">
    <text evidence="2">The sequence shown here is derived from an EMBL/GenBank/DDBJ whole genome shotgun (WGS) entry which is preliminary data.</text>
</comment>
<evidence type="ECO:0000313" key="2">
    <source>
        <dbReference type="EMBL" id="PIC29050.1"/>
    </source>
</evidence>
<proteinExistence type="predicted"/>